<name>A0A810QNL2_9FIRM</name>
<dbReference type="EMBL" id="AP023421">
    <property type="protein sequence ID" value="BCK85683.1"/>
    <property type="molecule type" value="Genomic_DNA"/>
</dbReference>
<dbReference type="KEGG" id="pfaa:MM59RIKEN_30020"/>
<reference evidence="2" key="1">
    <citation type="submission" date="2020-09" db="EMBL/GenBank/DDBJ databases">
        <title>New species isolated from human feces.</title>
        <authorList>
            <person name="Kitahara M."/>
            <person name="Shigeno Y."/>
            <person name="Shime M."/>
            <person name="Matsumoto Y."/>
            <person name="Nakamura S."/>
            <person name="Motooka D."/>
            <person name="Fukuoka S."/>
            <person name="Nishikawa H."/>
            <person name="Benno Y."/>
        </authorList>
    </citation>
    <scope>NUCLEOTIDE SEQUENCE</scope>
    <source>
        <strain evidence="2">MM59</strain>
        <plasmid evidence="2">pMM59_01</plasmid>
    </source>
</reference>
<keyword evidence="2" id="KW-0614">Plasmid</keyword>
<geneLocation type="plasmid" evidence="2 3">
    <name>pMM59_01</name>
</geneLocation>
<dbReference type="RefSeq" id="WP_187028743.1">
    <property type="nucleotide sequence ID" value="NZ_AP023421.1"/>
</dbReference>
<evidence type="ECO:0000256" key="1">
    <source>
        <dbReference type="SAM" id="Phobius"/>
    </source>
</evidence>
<keyword evidence="1" id="KW-0472">Membrane</keyword>
<evidence type="ECO:0000313" key="3">
    <source>
        <dbReference type="Proteomes" id="UP000679848"/>
    </source>
</evidence>
<proteinExistence type="predicted"/>
<keyword evidence="3" id="KW-1185">Reference proteome</keyword>
<evidence type="ECO:0000313" key="2">
    <source>
        <dbReference type="EMBL" id="BCK85683.1"/>
    </source>
</evidence>
<sequence length="60" mass="7024">MFGLPLGTAFAWFGTPVAMVILIFIVMWIEDQRNMDEWEGDPIDTDKFMKMKNIRKGDKK</sequence>
<gene>
    <name evidence="2" type="ORF">MM59RIKEN_30020</name>
</gene>
<feature type="transmembrane region" description="Helical" evidence="1">
    <location>
        <begin position="6"/>
        <end position="29"/>
    </location>
</feature>
<protein>
    <submittedName>
        <fullName evidence="2">Uncharacterized protein</fullName>
    </submittedName>
</protein>
<dbReference type="Proteomes" id="UP000679848">
    <property type="component" value="Plasmid pMM59_01"/>
</dbReference>
<keyword evidence="1" id="KW-1133">Transmembrane helix</keyword>
<organism evidence="2 3">
    <name type="scientific">Pusillibacter faecalis</name>
    <dbReference type="NCBI Taxonomy" id="2714358"/>
    <lineage>
        <taxon>Bacteria</taxon>
        <taxon>Bacillati</taxon>
        <taxon>Bacillota</taxon>
        <taxon>Clostridia</taxon>
        <taxon>Eubacteriales</taxon>
        <taxon>Oscillospiraceae</taxon>
        <taxon>Pusillibacter</taxon>
    </lineage>
</organism>
<accession>A0A810QNL2</accession>
<keyword evidence="1" id="KW-0812">Transmembrane</keyword>
<dbReference type="AlphaFoldDB" id="A0A810QNL2"/>